<protein>
    <recommendedName>
        <fullName evidence="10">Polysaccharide biosynthesis protein</fullName>
    </recommendedName>
</protein>
<reference evidence="8 9" key="1">
    <citation type="submission" date="2019-02" db="EMBL/GenBank/DDBJ databases">
        <title>Deep-cultivation of Planctomycetes and their phenomic and genomic characterization uncovers novel biology.</title>
        <authorList>
            <person name="Wiegand S."/>
            <person name="Jogler M."/>
            <person name="Boedeker C."/>
            <person name="Pinto D."/>
            <person name="Vollmers J."/>
            <person name="Rivas-Marin E."/>
            <person name="Kohn T."/>
            <person name="Peeters S.H."/>
            <person name="Heuer A."/>
            <person name="Rast P."/>
            <person name="Oberbeckmann S."/>
            <person name="Bunk B."/>
            <person name="Jeske O."/>
            <person name="Meyerdierks A."/>
            <person name="Storesund J.E."/>
            <person name="Kallscheuer N."/>
            <person name="Luecker S."/>
            <person name="Lage O.M."/>
            <person name="Pohl T."/>
            <person name="Merkel B.J."/>
            <person name="Hornburger P."/>
            <person name="Mueller R.-W."/>
            <person name="Bruemmer F."/>
            <person name="Labrenz M."/>
            <person name="Spormann A.M."/>
            <person name="Op den Camp H."/>
            <person name="Overmann J."/>
            <person name="Amann R."/>
            <person name="Jetten M.S.M."/>
            <person name="Mascher T."/>
            <person name="Medema M.H."/>
            <person name="Devos D.P."/>
            <person name="Kaster A.-K."/>
            <person name="Ovreas L."/>
            <person name="Rohde M."/>
            <person name="Galperin M.Y."/>
            <person name="Jogler C."/>
        </authorList>
    </citation>
    <scope>NUCLEOTIDE SEQUENCE [LARGE SCALE GENOMIC DNA]</scope>
    <source>
        <strain evidence="8 9">Pla85_3_4</strain>
    </source>
</reference>
<feature type="transmembrane region" description="Helical" evidence="7">
    <location>
        <begin position="410"/>
        <end position="429"/>
    </location>
</feature>
<comment type="similarity">
    <text evidence="2">Belongs to the polysaccharide synthase family.</text>
</comment>
<keyword evidence="4 7" id="KW-0812">Transmembrane</keyword>
<dbReference type="PANTHER" id="PTHR30250:SF10">
    <property type="entry name" value="LIPOPOLYSACCHARIDE BIOSYNTHESIS PROTEIN WZXC"/>
    <property type="match status" value="1"/>
</dbReference>
<keyword evidence="3" id="KW-1003">Cell membrane</keyword>
<dbReference type="EMBL" id="CP036433">
    <property type="protein sequence ID" value="QDU94696.1"/>
    <property type="molecule type" value="Genomic_DNA"/>
</dbReference>
<dbReference type="GO" id="GO:0005886">
    <property type="term" value="C:plasma membrane"/>
    <property type="evidence" value="ECO:0007669"/>
    <property type="project" value="UniProtKB-SubCell"/>
</dbReference>
<sequence length="473" mass="51643">MGTPPPDPADPHAPAVGAQSEPAAGTWADRLGINPAVGYALATRGWQFLAGPVTALLITAYFSSSQQGYYYTFWSLIELQIFFELGLWATIIHFASHEWAKLQINPQGAIEGDAASLSRLVSFGRLIFVWCGAAGLAFTVLVVLGGGWCLAMRGEPSFAWRGPWVSLCIVNGLLLWVFPFSALLEGCNQVAAVHRLAVIQAVTGNLAVWTCIALGGGLWAAVVAGGVRLFWYLFLLLVQYRAFFRPFFFASAGGPVVPWWSEVWPLQWRAAVQSIFGYFSTWMFAPILFVYHDPAAAGQMGMTWTIVIALQRGAMAWVQTRTPRFGMLAASDQRARLDREFFRFTGLAVGVFSLASAAFVAAVMVVRWQKFALAERLLPPIPTMLFLAGGLLSLLILCLTIYARSHKQDPFLLASILSSSGIGLAVWLLGSGPLAAYGMALGYALATGAWGLPLYVLVWRKFRAERNTCRPDE</sequence>
<name>A0A518DS75_9BACT</name>
<feature type="transmembrane region" description="Helical" evidence="7">
    <location>
        <begin position="435"/>
        <end position="458"/>
    </location>
</feature>
<dbReference type="Proteomes" id="UP000317648">
    <property type="component" value="Chromosome"/>
</dbReference>
<feature type="transmembrane region" description="Helical" evidence="7">
    <location>
        <begin position="45"/>
        <end position="62"/>
    </location>
</feature>
<evidence type="ECO:0000313" key="9">
    <source>
        <dbReference type="Proteomes" id="UP000317648"/>
    </source>
</evidence>
<evidence type="ECO:0000256" key="6">
    <source>
        <dbReference type="ARBA" id="ARBA00023136"/>
    </source>
</evidence>
<feature type="transmembrane region" description="Helical" evidence="7">
    <location>
        <begin position="270"/>
        <end position="291"/>
    </location>
</feature>
<feature type="transmembrane region" description="Helical" evidence="7">
    <location>
        <begin position="164"/>
        <end position="184"/>
    </location>
</feature>
<feature type="transmembrane region" description="Helical" evidence="7">
    <location>
        <begin position="341"/>
        <end position="364"/>
    </location>
</feature>
<evidence type="ECO:0000256" key="2">
    <source>
        <dbReference type="ARBA" id="ARBA00007430"/>
    </source>
</evidence>
<dbReference type="PANTHER" id="PTHR30250">
    <property type="entry name" value="PST FAMILY PREDICTED COLANIC ACID TRANSPORTER"/>
    <property type="match status" value="1"/>
</dbReference>
<dbReference type="AlphaFoldDB" id="A0A518DS75"/>
<feature type="transmembrane region" description="Helical" evidence="7">
    <location>
        <begin position="229"/>
        <end position="250"/>
    </location>
</feature>
<organism evidence="8 9">
    <name type="scientific">Lignipirellula cremea</name>
    <dbReference type="NCBI Taxonomy" id="2528010"/>
    <lineage>
        <taxon>Bacteria</taxon>
        <taxon>Pseudomonadati</taxon>
        <taxon>Planctomycetota</taxon>
        <taxon>Planctomycetia</taxon>
        <taxon>Pirellulales</taxon>
        <taxon>Pirellulaceae</taxon>
        <taxon>Lignipirellula</taxon>
    </lineage>
</organism>
<feature type="transmembrane region" description="Helical" evidence="7">
    <location>
        <begin position="69"/>
        <end position="95"/>
    </location>
</feature>
<dbReference type="InterPro" id="IPR050833">
    <property type="entry name" value="Poly_Biosynth_Transport"/>
</dbReference>
<evidence type="ECO:0000256" key="7">
    <source>
        <dbReference type="SAM" id="Phobius"/>
    </source>
</evidence>
<evidence type="ECO:0000256" key="5">
    <source>
        <dbReference type="ARBA" id="ARBA00022989"/>
    </source>
</evidence>
<evidence type="ECO:0000256" key="4">
    <source>
        <dbReference type="ARBA" id="ARBA00022692"/>
    </source>
</evidence>
<keyword evidence="9" id="KW-1185">Reference proteome</keyword>
<dbReference type="OrthoDB" id="8562875at2"/>
<feature type="transmembrane region" description="Helical" evidence="7">
    <location>
        <begin position="196"/>
        <end position="222"/>
    </location>
</feature>
<evidence type="ECO:0000256" key="1">
    <source>
        <dbReference type="ARBA" id="ARBA00004651"/>
    </source>
</evidence>
<keyword evidence="5 7" id="KW-1133">Transmembrane helix</keyword>
<proteinExistence type="inferred from homology"/>
<feature type="transmembrane region" description="Helical" evidence="7">
    <location>
        <begin position="384"/>
        <end position="403"/>
    </location>
</feature>
<evidence type="ECO:0000313" key="8">
    <source>
        <dbReference type="EMBL" id="QDU94696.1"/>
    </source>
</evidence>
<accession>A0A518DS75</accession>
<keyword evidence="6 7" id="KW-0472">Membrane</keyword>
<dbReference type="RefSeq" id="WP_145053326.1">
    <property type="nucleotide sequence ID" value="NZ_CP036433.1"/>
</dbReference>
<gene>
    <name evidence="8" type="ORF">Pla8534_25020</name>
</gene>
<comment type="subcellular location">
    <subcellularLocation>
        <location evidence="1">Cell membrane</location>
        <topology evidence="1">Multi-pass membrane protein</topology>
    </subcellularLocation>
</comment>
<evidence type="ECO:0008006" key="10">
    <source>
        <dbReference type="Google" id="ProtNLM"/>
    </source>
</evidence>
<feature type="transmembrane region" description="Helical" evidence="7">
    <location>
        <begin position="127"/>
        <end position="152"/>
    </location>
</feature>
<evidence type="ECO:0000256" key="3">
    <source>
        <dbReference type="ARBA" id="ARBA00022475"/>
    </source>
</evidence>
<dbReference type="KEGG" id="lcre:Pla8534_25020"/>